<feature type="compositionally biased region" description="Basic residues" evidence="1">
    <location>
        <begin position="606"/>
        <end position="630"/>
    </location>
</feature>
<feature type="transmembrane region" description="Helical" evidence="2">
    <location>
        <begin position="18"/>
        <end position="34"/>
    </location>
</feature>
<proteinExistence type="predicted"/>
<sequence>MSYLIFFLKNILMKFKRIFIYIFYQYIYNIYMMIGSGKNKKKRQSQGQRQRQLRDQAQRVADPVTSNPLIQKYNGRYCPEVDLRANNMFSIFRRLILTSIRQGPYQANQLQICREPINEVTMLENYGNFLNGTNPDGKYDLYDLIEKDSHGNNIKPPINFNTLFHIPKEIINKRLFLRQPDNINYAGKNNAIMDKIVNSLNNTNCGCRKYTFQSPETPCPDCKLDVDLAILTYCPSDPCFVDHNANPSDIELLLPLDQRPTDANRVKIQVTINETIKDAIIAQNRNPGNNNLTLVPFYIAINLFNSSNKTASHTAAIIVHNRQLYSVGMANWASDNPDYLLTHFGTQLDAKISSPEDYTTSILYAIQDGVRQNSGKKKQSGRIAVQNYQIIDIGFVTLEMCNKFDEYCRDMVQIKATPKFEYNLYKKNTVITGLSWEPELTATPSALTYQRINNCVYKHIPLEAYGTGVGAAVGACIGTVCGGPGIGTGVGAAVGTVLASHELRFKRKEVLEKRTQPTKTVALQNPNIVIANCAGFIENIFGINCSKVVGKTGGLASAPINCWLRLSMSTIKTIVNAIGENNVARFAMAIKAKTMFGNPWFGGKTNNKRKLTKNRKTRKHFRKTNKTRKN</sequence>
<keyword evidence="2" id="KW-1133">Transmembrane helix</keyword>
<reference evidence="3" key="1">
    <citation type="journal article" date="2020" name="Nature">
        <title>Giant virus diversity and host interactions through global metagenomics.</title>
        <authorList>
            <person name="Schulz F."/>
            <person name="Roux S."/>
            <person name="Paez-Espino D."/>
            <person name="Jungbluth S."/>
            <person name="Walsh D.A."/>
            <person name="Denef V.J."/>
            <person name="McMahon K.D."/>
            <person name="Konstantinidis K.T."/>
            <person name="Eloe-Fadrosh E.A."/>
            <person name="Kyrpides N.C."/>
            <person name="Woyke T."/>
        </authorList>
    </citation>
    <scope>NUCLEOTIDE SEQUENCE</scope>
    <source>
        <strain evidence="3">GVMAG-S-1101165-83</strain>
    </source>
</reference>
<evidence type="ECO:0000256" key="1">
    <source>
        <dbReference type="SAM" id="MobiDB-lite"/>
    </source>
</evidence>
<dbReference type="EMBL" id="MN740771">
    <property type="protein sequence ID" value="QHU10739.1"/>
    <property type="molecule type" value="Genomic_DNA"/>
</dbReference>
<keyword evidence="2" id="KW-0472">Membrane</keyword>
<evidence type="ECO:0000256" key="2">
    <source>
        <dbReference type="SAM" id="Phobius"/>
    </source>
</evidence>
<protein>
    <submittedName>
        <fullName evidence="3">Uncharacterized protein</fullName>
    </submittedName>
</protein>
<dbReference type="AlphaFoldDB" id="A0A6C0JZ44"/>
<feature type="region of interest" description="Disordered" evidence="1">
    <location>
        <begin position="41"/>
        <end position="60"/>
    </location>
</feature>
<organism evidence="3">
    <name type="scientific">viral metagenome</name>
    <dbReference type="NCBI Taxonomy" id="1070528"/>
    <lineage>
        <taxon>unclassified sequences</taxon>
        <taxon>metagenomes</taxon>
        <taxon>organismal metagenomes</taxon>
    </lineage>
</organism>
<feature type="region of interest" description="Disordered" evidence="1">
    <location>
        <begin position="601"/>
        <end position="630"/>
    </location>
</feature>
<keyword evidence="2" id="KW-0812">Transmembrane</keyword>
<evidence type="ECO:0000313" key="3">
    <source>
        <dbReference type="EMBL" id="QHU10739.1"/>
    </source>
</evidence>
<name>A0A6C0JZ44_9ZZZZ</name>
<accession>A0A6C0JZ44</accession>